<dbReference type="GO" id="GO:0070929">
    <property type="term" value="P:trans-translation"/>
    <property type="evidence" value="ECO:0007669"/>
    <property type="project" value="UniProtKB-UniRule"/>
</dbReference>
<dbReference type="NCBIfam" id="TIGR00086">
    <property type="entry name" value="smpB"/>
    <property type="match status" value="1"/>
</dbReference>
<dbReference type="EMBL" id="JAHJDP010000077">
    <property type="protein sequence ID" value="MBU2691793.1"/>
    <property type="molecule type" value="Genomic_DNA"/>
</dbReference>
<organism evidence="4 5">
    <name type="scientific">Eiseniibacteriota bacterium</name>
    <dbReference type="NCBI Taxonomy" id="2212470"/>
    <lineage>
        <taxon>Bacteria</taxon>
        <taxon>Candidatus Eiseniibacteriota</taxon>
    </lineage>
</organism>
<proteinExistence type="inferred from homology"/>
<dbReference type="SUPFAM" id="SSF74982">
    <property type="entry name" value="Small protein B (SmpB)"/>
    <property type="match status" value="1"/>
</dbReference>
<dbReference type="PANTHER" id="PTHR30308:SF2">
    <property type="entry name" value="SSRA-BINDING PROTEIN"/>
    <property type="match status" value="1"/>
</dbReference>
<gene>
    <name evidence="3 4" type="primary">smpB</name>
    <name evidence="4" type="ORF">KJ970_12800</name>
</gene>
<dbReference type="GO" id="GO:0005829">
    <property type="term" value="C:cytosol"/>
    <property type="evidence" value="ECO:0007669"/>
    <property type="project" value="TreeGrafter"/>
</dbReference>
<evidence type="ECO:0000313" key="4">
    <source>
        <dbReference type="EMBL" id="MBU2691793.1"/>
    </source>
</evidence>
<dbReference type="InterPro" id="IPR023620">
    <property type="entry name" value="SmpB"/>
</dbReference>
<evidence type="ECO:0000256" key="1">
    <source>
        <dbReference type="ARBA" id="ARBA00022490"/>
    </source>
</evidence>
<accession>A0A948WDE6</accession>
<name>A0A948WDE6_UNCEI</name>
<dbReference type="GO" id="GO:0003723">
    <property type="term" value="F:RNA binding"/>
    <property type="evidence" value="ECO:0007669"/>
    <property type="project" value="UniProtKB-UniRule"/>
</dbReference>
<evidence type="ECO:0000256" key="2">
    <source>
        <dbReference type="ARBA" id="ARBA00022884"/>
    </source>
</evidence>
<comment type="similarity">
    <text evidence="3">Belongs to the SmpB family.</text>
</comment>
<dbReference type="AlphaFoldDB" id="A0A948WDE6"/>
<sequence length="168" mass="19389">MAKKTSKLSIAEKAGGEDKIRLIATNRKARHEYHILETLEAGIALKGPEVKSLRSGKISIGEAYGQIKDEELILLQMFISPYEQAGEFNTEPRRPRKLLLHKRQIRRWQAKTEEKGLTIVALSIYFRAGKAKIEIALARGKRLYDKREALARKDAQRDMYRLRSRRDD</sequence>
<reference evidence="4" key="1">
    <citation type="submission" date="2021-05" db="EMBL/GenBank/DDBJ databases">
        <title>Energy efficiency and biological interactions define the core microbiome of deep oligotrophic groundwater.</title>
        <authorList>
            <person name="Mehrshad M."/>
            <person name="Lopez-Fernandez M."/>
            <person name="Bell E."/>
            <person name="Bernier-Latmani R."/>
            <person name="Bertilsson S."/>
            <person name="Dopson M."/>
        </authorList>
    </citation>
    <scope>NUCLEOTIDE SEQUENCE</scope>
    <source>
        <strain evidence="4">Modern_marine.mb.64</strain>
    </source>
</reference>
<dbReference type="InterPro" id="IPR000037">
    <property type="entry name" value="SsrA-bd_prot"/>
</dbReference>
<dbReference type="PANTHER" id="PTHR30308">
    <property type="entry name" value="TMRNA-BINDING COMPONENT OF TRANS-TRANSLATION TAGGING COMPLEX"/>
    <property type="match status" value="1"/>
</dbReference>
<evidence type="ECO:0000256" key="3">
    <source>
        <dbReference type="HAMAP-Rule" id="MF_00023"/>
    </source>
</evidence>
<dbReference type="Proteomes" id="UP000777784">
    <property type="component" value="Unassembled WGS sequence"/>
</dbReference>
<dbReference type="HAMAP" id="MF_00023">
    <property type="entry name" value="SmpB"/>
    <property type="match status" value="1"/>
</dbReference>
<evidence type="ECO:0000313" key="5">
    <source>
        <dbReference type="Proteomes" id="UP000777784"/>
    </source>
</evidence>
<comment type="function">
    <text evidence="3">Required for rescue of stalled ribosomes mediated by trans-translation. Binds to transfer-messenger RNA (tmRNA), required for stable association of tmRNA with ribosomes. tmRNA and SmpB together mimic tRNA shape, replacing the anticodon stem-loop with SmpB. tmRNA is encoded by the ssrA gene; the 2 termini fold to resemble tRNA(Ala) and it encodes a 'tag peptide', a short internal open reading frame. During trans-translation Ala-aminoacylated tmRNA acts like a tRNA, entering the A-site of stalled ribosomes, displacing the stalled mRNA. The ribosome then switches to translate the ORF on the tmRNA; the nascent peptide is terminated with the 'tag peptide' encoded by the tmRNA and targeted for degradation. The ribosome is freed to recommence translation, which seems to be the essential function of trans-translation.</text>
</comment>
<dbReference type="NCBIfam" id="NF003843">
    <property type="entry name" value="PRK05422.1"/>
    <property type="match status" value="1"/>
</dbReference>
<dbReference type="CDD" id="cd09294">
    <property type="entry name" value="SmpB"/>
    <property type="match status" value="1"/>
</dbReference>
<dbReference type="Pfam" id="PF01668">
    <property type="entry name" value="SmpB"/>
    <property type="match status" value="1"/>
</dbReference>
<keyword evidence="2 3" id="KW-0694">RNA-binding</keyword>
<dbReference type="Gene3D" id="2.40.280.10">
    <property type="match status" value="1"/>
</dbReference>
<comment type="caution">
    <text evidence="4">The sequence shown here is derived from an EMBL/GenBank/DDBJ whole genome shotgun (WGS) entry which is preliminary data.</text>
</comment>
<dbReference type="InterPro" id="IPR020081">
    <property type="entry name" value="SsrA-bd_prot_CS"/>
</dbReference>
<comment type="subcellular location">
    <subcellularLocation>
        <location evidence="3">Cytoplasm</location>
    </subcellularLocation>
    <text evidence="3">The tmRNA-SmpB complex associates with stalled 70S ribosomes.</text>
</comment>
<dbReference type="PROSITE" id="PS01317">
    <property type="entry name" value="SSRP"/>
    <property type="match status" value="1"/>
</dbReference>
<dbReference type="GO" id="GO:0070930">
    <property type="term" value="P:trans-translation-dependent protein tagging"/>
    <property type="evidence" value="ECO:0007669"/>
    <property type="project" value="TreeGrafter"/>
</dbReference>
<protein>
    <recommendedName>
        <fullName evidence="3">SsrA-binding protein</fullName>
    </recommendedName>
    <alternativeName>
        <fullName evidence="3">Small protein B</fullName>
    </alternativeName>
</protein>
<keyword evidence="1 3" id="KW-0963">Cytoplasm</keyword>